<evidence type="ECO:0000313" key="2">
    <source>
        <dbReference type="Proteomes" id="UP000294360"/>
    </source>
</evidence>
<keyword evidence="1" id="KW-0614">Plasmid</keyword>
<dbReference type="SUPFAM" id="SSF56935">
    <property type="entry name" value="Porins"/>
    <property type="match status" value="1"/>
</dbReference>
<proteinExistence type="predicted"/>
<evidence type="ECO:0000313" key="1">
    <source>
        <dbReference type="EMBL" id="VFU16492.1"/>
    </source>
</evidence>
<protein>
    <recommendedName>
        <fullName evidence="3">Porin</fullName>
    </recommendedName>
</protein>
<evidence type="ECO:0008006" key="3">
    <source>
        <dbReference type="Google" id="ProtNLM"/>
    </source>
</evidence>
<reference evidence="1 2" key="1">
    <citation type="submission" date="2019-03" db="EMBL/GenBank/DDBJ databases">
        <authorList>
            <person name="Kox A.R. M."/>
        </authorList>
    </citation>
    <scope>NUCLEOTIDE SEQUENCE [LARGE SCALE GENOMIC DNA]</scope>
    <source>
        <strain evidence="1">MTUNDRAET4 annotated genome</strain>
        <plasmid evidence="2">2</plasmid>
    </source>
</reference>
<organism evidence="1 2">
    <name type="scientific">Methylocella tundrae</name>
    <dbReference type="NCBI Taxonomy" id="227605"/>
    <lineage>
        <taxon>Bacteria</taxon>
        <taxon>Pseudomonadati</taxon>
        <taxon>Pseudomonadota</taxon>
        <taxon>Alphaproteobacteria</taxon>
        <taxon>Hyphomicrobiales</taxon>
        <taxon>Beijerinckiaceae</taxon>
        <taxon>Methylocella</taxon>
    </lineage>
</organism>
<dbReference type="EMBL" id="LR536451">
    <property type="protein sequence ID" value="VFU16492.1"/>
    <property type="molecule type" value="Genomic_DNA"/>
</dbReference>
<name>A0A4V6INB4_METTU</name>
<gene>
    <name evidence="1" type="ORF">MTUNDRAET4_0147</name>
</gene>
<dbReference type="RefSeq" id="WP_244606030.1">
    <property type="nucleotide sequence ID" value="NZ_CP139088.1"/>
</dbReference>
<dbReference type="KEGG" id="mtun:MTUNDRAET4_0147.1"/>
<dbReference type="AlphaFoldDB" id="A0A4V6INB4"/>
<geneLocation type="plasmid" evidence="1 2">
    <name>2</name>
</geneLocation>
<accession>A0A4V6INB4</accession>
<sequence length="491" mass="52006">MARTLFCCLVGAGVMANAARADTTDDLIEQLKAKGILSKGDYQKLKQRRAVEAKRKSAEPSRQAVVSKGAPISADRYITALDKGVGVRVGDVDVKISGGIDYFSVEQFKGQTTGTATAGGVVGGLVNIGTSIYNNSNSIRGGMLGSSLVVSLATNQMGYDIGATFGAYSVGTNINVGASPFNANSFGYATALGTPSIDMRQIFGTIGAPDVGTFKIGRDLGFFGGDVILYDAMLLGVGLPFRNSQPGFTSGHIGSGYVYADWIPQISYTTPTFYGLTASVGIFTPYDQLAVFTGTDSGNLTAHDQPMFQARLRYTGEIAPAVKLTAWTAGITEQQRSEGFGVGDALPVGQAIRASAIDGGLKLDVGDASFLGYGYYGNGLGTSVLFFDGISPNGQKRDSYGWLTQGSYTFFDKLTLGANYGISYLQANSYDATQNYDAYMLRSYESYVAFARYQLTSWVMLEANLFRGIARNQSGGTFSSNALAVGTLFSF</sequence>
<dbReference type="Proteomes" id="UP000294360">
    <property type="component" value="Plasmid 2"/>
</dbReference>